<keyword evidence="10 13" id="KW-0472">Membrane</keyword>
<dbReference type="EMBL" id="JAPWTK010000013">
    <property type="protein sequence ID" value="KAJ8959456.1"/>
    <property type="molecule type" value="Genomic_DNA"/>
</dbReference>
<dbReference type="InterPro" id="IPR007704">
    <property type="entry name" value="PIG-M"/>
</dbReference>
<name>A0AAV8Z5W8_9CUCU</name>
<evidence type="ECO:0000256" key="12">
    <source>
        <dbReference type="ARBA" id="ARBA00093608"/>
    </source>
</evidence>
<evidence type="ECO:0000256" key="10">
    <source>
        <dbReference type="ARBA" id="ARBA00023136"/>
    </source>
</evidence>
<feature type="transmembrane region" description="Helical" evidence="13">
    <location>
        <begin position="88"/>
        <end position="105"/>
    </location>
</feature>
<feature type="transmembrane region" description="Helical" evidence="13">
    <location>
        <begin position="283"/>
        <end position="301"/>
    </location>
</feature>
<dbReference type="GO" id="GO:0005789">
    <property type="term" value="C:endoplasmic reticulum membrane"/>
    <property type="evidence" value="ECO:0007669"/>
    <property type="project" value="UniProtKB-SubCell"/>
</dbReference>
<comment type="caution">
    <text evidence="14">The sequence shown here is derived from an EMBL/GenBank/DDBJ whole genome shotgun (WGS) entry which is preliminary data.</text>
</comment>
<dbReference type="GO" id="GO:0051751">
    <property type="term" value="F:alpha-1,4-mannosyltransferase activity"/>
    <property type="evidence" value="ECO:0007669"/>
    <property type="project" value="InterPro"/>
</dbReference>
<evidence type="ECO:0000256" key="4">
    <source>
        <dbReference type="ARBA" id="ARBA00022502"/>
    </source>
</evidence>
<evidence type="ECO:0000256" key="9">
    <source>
        <dbReference type="ARBA" id="ARBA00022989"/>
    </source>
</evidence>
<keyword evidence="15" id="KW-1185">Reference proteome</keyword>
<comment type="similarity">
    <text evidence="3 13">Belongs to the PIGM family.</text>
</comment>
<dbReference type="PANTHER" id="PTHR12886">
    <property type="entry name" value="PIG-M MANNOSYLTRANSFERASE"/>
    <property type="match status" value="1"/>
</dbReference>
<evidence type="ECO:0000256" key="5">
    <source>
        <dbReference type="ARBA" id="ARBA00022676"/>
    </source>
</evidence>
<feature type="transmembrane region" description="Helical" evidence="13">
    <location>
        <begin position="417"/>
        <end position="436"/>
    </location>
</feature>
<proteinExistence type="inferred from homology"/>
<comment type="subcellular location">
    <subcellularLocation>
        <location evidence="1 13">Endoplasmic reticulum membrane</location>
        <topology evidence="1 13">Multi-pass membrane protein</topology>
    </subcellularLocation>
</comment>
<comment type="function">
    <text evidence="11 13">Catalytic subunit of the glycosylphosphatidylinositol-mannosyltransferase I complex which catalyzes the transfer of the first mannose, via an alpha-1,4 bond from a dolichol-phosphate-mannose (Dol-P-Man) to the glucosaminyl acyl phosphatidylinositol (GlcN-(acyl)PI) intermediate to generate alpha-D-Man-(1-&gt;4)-alpha-D-GlcN-(1-&gt;6)-(1-radyl,2-acyl-sn-glycero-3-phospho)-2-acyl-inositol and participates in the sixth step of the glycosylphosphatidylinositol-anchor biosynthesis.</text>
</comment>
<gene>
    <name evidence="14" type="ORF">NQ318_022149</name>
</gene>
<dbReference type="GO" id="GO:1990529">
    <property type="term" value="C:glycosylphosphatidylinositol-mannosyltransferase I complex"/>
    <property type="evidence" value="ECO:0007669"/>
    <property type="project" value="TreeGrafter"/>
</dbReference>
<dbReference type="Proteomes" id="UP001162162">
    <property type="component" value="Unassembled WGS sequence"/>
</dbReference>
<evidence type="ECO:0000256" key="3">
    <source>
        <dbReference type="ARBA" id="ARBA00011071"/>
    </source>
</evidence>
<comment type="pathway">
    <text evidence="2 13">Glycolipid biosynthesis; glycosylphosphatidylinositol-anchor biosynthesis.</text>
</comment>
<evidence type="ECO:0000313" key="15">
    <source>
        <dbReference type="Proteomes" id="UP001162162"/>
    </source>
</evidence>
<reference evidence="14" key="1">
    <citation type="journal article" date="2023" name="Insect Mol. Biol.">
        <title>Genome sequencing provides insights into the evolution of gene families encoding plant cell wall-degrading enzymes in longhorned beetles.</title>
        <authorList>
            <person name="Shin N.R."/>
            <person name="Okamura Y."/>
            <person name="Kirsch R."/>
            <person name="Pauchet Y."/>
        </authorList>
    </citation>
    <scope>NUCLEOTIDE SEQUENCE</scope>
    <source>
        <strain evidence="14">AMC_N1</strain>
    </source>
</reference>
<keyword evidence="7 13" id="KW-0812">Transmembrane</keyword>
<dbReference type="Pfam" id="PF05007">
    <property type="entry name" value="Mannosyl_trans"/>
    <property type="match status" value="2"/>
</dbReference>
<evidence type="ECO:0000256" key="7">
    <source>
        <dbReference type="ARBA" id="ARBA00022692"/>
    </source>
</evidence>
<keyword evidence="5 13" id="KW-0328">Glycosyltransferase</keyword>
<dbReference type="EC" id="2.4.1.-" evidence="13"/>
<evidence type="ECO:0000256" key="1">
    <source>
        <dbReference type="ARBA" id="ARBA00004477"/>
    </source>
</evidence>
<sequence>MYSVWHKFVNINYKFHLLLAFVIRLVLILYSNYHDSISEVPYTDVDYKVFTDAARHILNGKSPYNRHTYRYSPLVAIFVIPNLIVHRNFGKIIFSVGDIIVALLIRHRKQLKQHNKHGKLNIVPTVKSIANGPLDTMVNISMLIWLYNPLTITISTRGNCDSLAAFFVLLTLYTLQCQRSYFLSGIIHGISIHFRLYPVMYSLAFFMFLSKFAVYTTEDRRKSNNTVMTLENTSTMRQVRDTENSVVLSSKGGHKILPCKEIKERTIFKKEYLLYVVPNLDQLKLITGCLISLFSLTYIFYNMYGYKFLYETYIYHFIRRDTRHNFSLYFYLQYLTMWVKNIGIWQKALVVLPQIVLLLVFSMRYGLNKFSLNFSILTQTIVMVIYNSVLTSQYFLWIMAVLPLCVWQINMPKNMVFFLLTIWFAAQGVWLLPAYLLEFKGENTFMFIWIQGVSFFCVNVTILGRLISCFLHCREKIV</sequence>
<feature type="transmembrane region" description="Helical" evidence="13">
    <location>
        <begin position="344"/>
        <end position="363"/>
    </location>
</feature>
<protein>
    <recommendedName>
        <fullName evidence="12 13">GPI alpha-1,4-mannosyltransferase I, catalytic subunit</fullName>
        <ecNumber evidence="13">2.4.1.-</ecNumber>
    </recommendedName>
    <alternativeName>
        <fullName evidence="13">GPI mannosyltransferase I</fullName>
    </alternativeName>
</protein>
<evidence type="ECO:0000256" key="11">
    <source>
        <dbReference type="ARBA" id="ARBA00093408"/>
    </source>
</evidence>
<keyword evidence="8 13" id="KW-0256">Endoplasmic reticulum</keyword>
<evidence type="ECO:0000256" key="13">
    <source>
        <dbReference type="RuleBase" id="RU365064"/>
    </source>
</evidence>
<accession>A0AAV8Z5W8</accession>
<evidence type="ECO:0000256" key="8">
    <source>
        <dbReference type="ARBA" id="ARBA00022824"/>
    </source>
</evidence>
<evidence type="ECO:0000256" key="2">
    <source>
        <dbReference type="ARBA" id="ARBA00004687"/>
    </source>
</evidence>
<dbReference type="AlphaFoldDB" id="A0AAV8Z5W8"/>
<dbReference type="PANTHER" id="PTHR12886:SF0">
    <property type="entry name" value="GPI MANNOSYLTRANSFERASE 1"/>
    <property type="match status" value="1"/>
</dbReference>
<dbReference type="GO" id="GO:0006506">
    <property type="term" value="P:GPI anchor biosynthetic process"/>
    <property type="evidence" value="ECO:0007669"/>
    <property type="project" value="UniProtKB-KW"/>
</dbReference>
<dbReference type="GO" id="GO:0004376">
    <property type="term" value="F:GPI mannosyltransferase activity"/>
    <property type="evidence" value="ECO:0007669"/>
    <property type="project" value="InterPro"/>
</dbReference>
<evidence type="ECO:0000256" key="6">
    <source>
        <dbReference type="ARBA" id="ARBA00022679"/>
    </source>
</evidence>
<feature type="transmembrane region" description="Helical" evidence="13">
    <location>
        <begin position="12"/>
        <end position="33"/>
    </location>
</feature>
<organism evidence="14 15">
    <name type="scientific">Aromia moschata</name>
    <dbReference type="NCBI Taxonomy" id="1265417"/>
    <lineage>
        <taxon>Eukaryota</taxon>
        <taxon>Metazoa</taxon>
        <taxon>Ecdysozoa</taxon>
        <taxon>Arthropoda</taxon>
        <taxon>Hexapoda</taxon>
        <taxon>Insecta</taxon>
        <taxon>Pterygota</taxon>
        <taxon>Neoptera</taxon>
        <taxon>Endopterygota</taxon>
        <taxon>Coleoptera</taxon>
        <taxon>Polyphaga</taxon>
        <taxon>Cucujiformia</taxon>
        <taxon>Chrysomeloidea</taxon>
        <taxon>Cerambycidae</taxon>
        <taxon>Cerambycinae</taxon>
        <taxon>Callichromatini</taxon>
        <taxon>Aromia</taxon>
    </lineage>
</organism>
<feature type="transmembrane region" description="Helical" evidence="13">
    <location>
        <begin position="448"/>
        <end position="471"/>
    </location>
</feature>
<keyword evidence="9 13" id="KW-1133">Transmembrane helix</keyword>
<keyword evidence="6 13" id="KW-0808">Transferase</keyword>
<comment type="caution">
    <text evidence="13">Lacks conserved residue(s) required for the propagation of feature annotation.</text>
</comment>
<keyword evidence="4 13" id="KW-0337">GPI-anchor biosynthesis</keyword>
<evidence type="ECO:0000313" key="14">
    <source>
        <dbReference type="EMBL" id="KAJ8959456.1"/>
    </source>
</evidence>